<keyword evidence="6" id="KW-0812">Transmembrane</keyword>
<reference evidence="8 9" key="1">
    <citation type="submission" date="2017-05" db="EMBL/GenBank/DDBJ databases">
        <title>Vagococcus spp. assemblies.</title>
        <authorList>
            <person name="Gulvik C.A."/>
        </authorList>
    </citation>
    <scope>NUCLEOTIDE SEQUENCE [LARGE SCALE GENOMIC DNA]</scope>
    <source>
        <strain evidence="8 9">CCUG 41755</strain>
    </source>
</reference>
<keyword evidence="4" id="KW-0572">Peptidoglycan-anchor</keyword>
<keyword evidence="9" id="KW-1185">Reference proteome</keyword>
<dbReference type="AlphaFoldDB" id="A0A430A9G5"/>
<evidence type="ECO:0000256" key="6">
    <source>
        <dbReference type="SAM" id="Phobius"/>
    </source>
</evidence>
<gene>
    <name evidence="8" type="ORF">CBF31_04760</name>
</gene>
<dbReference type="PROSITE" id="PS50847">
    <property type="entry name" value="GRAM_POS_ANCHORING"/>
    <property type="match status" value="1"/>
</dbReference>
<evidence type="ECO:0000256" key="5">
    <source>
        <dbReference type="SAM" id="MobiDB-lite"/>
    </source>
</evidence>
<feature type="region of interest" description="Disordered" evidence="5">
    <location>
        <begin position="1"/>
        <end position="35"/>
    </location>
</feature>
<sequence length="88" mass="9463">MNKGVPQLGTTNRSLGGGVTNRANSTRAVSGNDARTQLQKKLGTTLPATNKVISQKGLPQTSEKNEPWLVLLGGMLLSLVFIFRNKNK</sequence>
<evidence type="ECO:0000256" key="3">
    <source>
        <dbReference type="ARBA" id="ARBA00022729"/>
    </source>
</evidence>
<dbReference type="InterPro" id="IPR019931">
    <property type="entry name" value="LPXTG_anchor"/>
</dbReference>
<evidence type="ECO:0000256" key="2">
    <source>
        <dbReference type="ARBA" id="ARBA00022525"/>
    </source>
</evidence>
<evidence type="ECO:0000256" key="4">
    <source>
        <dbReference type="ARBA" id="ARBA00023088"/>
    </source>
</evidence>
<keyword evidence="3" id="KW-0732">Signal</keyword>
<dbReference type="Pfam" id="PF00746">
    <property type="entry name" value="Gram_pos_anchor"/>
    <property type="match status" value="1"/>
</dbReference>
<evidence type="ECO:0000313" key="8">
    <source>
        <dbReference type="EMBL" id="RSU03701.1"/>
    </source>
</evidence>
<protein>
    <recommendedName>
        <fullName evidence="7">Gram-positive cocci surface proteins LPxTG domain-containing protein</fullName>
    </recommendedName>
</protein>
<keyword evidence="6" id="KW-0472">Membrane</keyword>
<comment type="caution">
    <text evidence="8">The sequence shown here is derived from an EMBL/GenBank/DDBJ whole genome shotgun (WGS) entry which is preliminary data.</text>
</comment>
<accession>A0A430A9G5</accession>
<name>A0A430A9G5_9ENTE</name>
<feature type="compositionally biased region" description="Polar residues" evidence="5">
    <location>
        <begin position="21"/>
        <end position="35"/>
    </location>
</feature>
<feature type="domain" description="Gram-positive cocci surface proteins LPxTG" evidence="7">
    <location>
        <begin position="58"/>
        <end position="88"/>
    </location>
</feature>
<keyword evidence="6" id="KW-1133">Transmembrane helix</keyword>
<dbReference type="EMBL" id="NGJY01000002">
    <property type="protein sequence ID" value="RSU03701.1"/>
    <property type="molecule type" value="Genomic_DNA"/>
</dbReference>
<evidence type="ECO:0000313" key="9">
    <source>
        <dbReference type="Proteomes" id="UP000287101"/>
    </source>
</evidence>
<keyword evidence="2" id="KW-0964">Secreted</keyword>
<organism evidence="8 9">
    <name type="scientific">Vagococcus fessus</name>
    <dbReference type="NCBI Taxonomy" id="120370"/>
    <lineage>
        <taxon>Bacteria</taxon>
        <taxon>Bacillati</taxon>
        <taxon>Bacillota</taxon>
        <taxon>Bacilli</taxon>
        <taxon>Lactobacillales</taxon>
        <taxon>Enterococcaceae</taxon>
        <taxon>Vagococcus</taxon>
    </lineage>
</organism>
<feature type="transmembrane region" description="Helical" evidence="6">
    <location>
        <begin position="67"/>
        <end position="83"/>
    </location>
</feature>
<keyword evidence="1" id="KW-0134">Cell wall</keyword>
<dbReference type="Proteomes" id="UP000287101">
    <property type="component" value="Unassembled WGS sequence"/>
</dbReference>
<dbReference type="NCBIfam" id="TIGR01167">
    <property type="entry name" value="LPXTG_anchor"/>
    <property type="match status" value="1"/>
</dbReference>
<evidence type="ECO:0000256" key="1">
    <source>
        <dbReference type="ARBA" id="ARBA00022512"/>
    </source>
</evidence>
<evidence type="ECO:0000259" key="7">
    <source>
        <dbReference type="PROSITE" id="PS50847"/>
    </source>
</evidence>
<proteinExistence type="predicted"/>